<feature type="chain" id="PRO_5017922317" description="glutathione transferase" evidence="5">
    <location>
        <begin position="23"/>
        <end position="236"/>
    </location>
</feature>
<dbReference type="InterPro" id="IPR004046">
    <property type="entry name" value="GST_C"/>
</dbReference>
<feature type="signal peptide" evidence="5">
    <location>
        <begin position="1"/>
        <end position="22"/>
    </location>
</feature>
<feature type="domain" description="GST N-terminal" evidence="6">
    <location>
        <begin position="38"/>
        <end position="119"/>
    </location>
</feature>
<evidence type="ECO:0000259" key="7">
    <source>
        <dbReference type="PROSITE" id="PS50405"/>
    </source>
</evidence>
<dbReference type="EMBL" id="MH189378">
    <property type="protein sequence ID" value="AYN44546.1"/>
    <property type="molecule type" value="mRNA"/>
</dbReference>
<dbReference type="Pfam" id="PF14497">
    <property type="entry name" value="GST_C_3"/>
    <property type="match status" value="1"/>
</dbReference>
<organism evidence="8">
    <name type="scientific">Brachionus koreanus</name>
    <dbReference type="NCBI Taxonomy" id="1199090"/>
    <lineage>
        <taxon>Eukaryota</taxon>
        <taxon>Metazoa</taxon>
        <taxon>Spiralia</taxon>
        <taxon>Gnathifera</taxon>
        <taxon>Rotifera</taxon>
        <taxon>Eurotatoria</taxon>
        <taxon>Monogononta</taxon>
        <taxon>Pseudotrocha</taxon>
        <taxon>Ploima</taxon>
        <taxon>Brachionidae</taxon>
        <taxon>Brachionus</taxon>
    </lineage>
</organism>
<dbReference type="CDD" id="cd03039">
    <property type="entry name" value="GST_N_Sigma_like"/>
    <property type="match status" value="1"/>
</dbReference>
<evidence type="ECO:0000256" key="3">
    <source>
        <dbReference type="ARBA" id="ARBA00047960"/>
    </source>
</evidence>
<dbReference type="Pfam" id="PF02798">
    <property type="entry name" value="GST_N"/>
    <property type="match status" value="1"/>
</dbReference>
<dbReference type="AlphaFoldDB" id="A0A3G2JSI4"/>
<reference evidence="8" key="1">
    <citation type="journal article" date="2018" name="Comp. Biochem. Physiol. Part D Genomics Proteomics">
        <title>Genome-wide identification of the entire 90 glutathione S-transferase (GST) subfamily genes in four rotifer Brachionus species and transcriptional modulation in response to endocrine disrupting chemicals.</title>
        <authorList>
            <person name="Park J.C."/>
            <person name="Kim D.H."/>
            <person name="Lee M.C."/>
            <person name="Han J."/>
            <person name="Kim H.J."/>
            <person name="Hagiwara A."/>
            <person name="Hwang U.K."/>
            <person name="Park H.G."/>
            <person name="Lee J.S."/>
        </authorList>
    </citation>
    <scope>NUCLEOTIDE SEQUENCE</scope>
</reference>
<dbReference type="SUPFAM" id="SSF47616">
    <property type="entry name" value="GST C-terminal domain-like"/>
    <property type="match status" value="1"/>
</dbReference>
<dbReference type="InterPro" id="IPR050213">
    <property type="entry name" value="GST_superfamily"/>
</dbReference>
<dbReference type="PROSITE" id="PS50404">
    <property type="entry name" value="GST_NTER"/>
    <property type="match status" value="1"/>
</dbReference>
<dbReference type="PANTHER" id="PTHR11571">
    <property type="entry name" value="GLUTATHIONE S-TRANSFERASE"/>
    <property type="match status" value="1"/>
</dbReference>
<dbReference type="SFLD" id="SFLDG01205">
    <property type="entry name" value="AMPS.1"/>
    <property type="match status" value="1"/>
</dbReference>
<comment type="function">
    <text evidence="4">S-crystallins are structural components of squids and octopi eye lens. Contains relatively little if any GST activity.</text>
</comment>
<sequence>MMKKSTCLFILALILNAQYISAFSFYHNFYNFFNRIKPTYKFTYFDIKFRGEFIRFILSYAGANFEDNRIKPEDWPALKPNTPFGQLPVLEIKRGSQVTEIAQSQAIARYLAAEFNLDGRNKLENGLIDMYGAQLGDLFNAYGSAINNNQTESFFNQIWPQNFQFFEDRMAFNKNGFLVGKRLSWADIYLSQMTDFLGDRKEDMLNRFPLIRALDQRVRSMPMIDNWIQTRPITDL</sequence>
<dbReference type="SUPFAM" id="SSF52833">
    <property type="entry name" value="Thioredoxin-like"/>
    <property type="match status" value="1"/>
</dbReference>
<dbReference type="InterPro" id="IPR004045">
    <property type="entry name" value="Glutathione_S-Trfase_N"/>
</dbReference>
<dbReference type="GO" id="GO:0004364">
    <property type="term" value="F:glutathione transferase activity"/>
    <property type="evidence" value="ECO:0007669"/>
    <property type="project" value="UniProtKB-EC"/>
</dbReference>
<dbReference type="EC" id="2.5.1.18" evidence="1"/>
<dbReference type="InterPro" id="IPR040079">
    <property type="entry name" value="Glutathione_S-Trfase"/>
</dbReference>
<proteinExistence type="evidence at transcript level"/>
<dbReference type="Gene3D" id="1.20.1050.10">
    <property type="match status" value="1"/>
</dbReference>
<keyword evidence="2 8" id="KW-0808">Transferase</keyword>
<dbReference type="Gene3D" id="3.40.30.10">
    <property type="entry name" value="Glutaredoxin"/>
    <property type="match status" value="1"/>
</dbReference>
<dbReference type="CDD" id="cd03192">
    <property type="entry name" value="GST_C_Sigma_like"/>
    <property type="match status" value="1"/>
</dbReference>
<name>A0A3G2JSI4_9BILA</name>
<evidence type="ECO:0000256" key="5">
    <source>
        <dbReference type="SAM" id="SignalP"/>
    </source>
</evidence>
<evidence type="ECO:0000259" key="6">
    <source>
        <dbReference type="PROSITE" id="PS50404"/>
    </source>
</evidence>
<comment type="catalytic activity">
    <reaction evidence="3">
        <text>RX + glutathione = an S-substituted glutathione + a halide anion + H(+)</text>
        <dbReference type="Rhea" id="RHEA:16437"/>
        <dbReference type="ChEBI" id="CHEBI:15378"/>
        <dbReference type="ChEBI" id="CHEBI:16042"/>
        <dbReference type="ChEBI" id="CHEBI:17792"/>
        <dbReference type="ChEBI" id="CHEBI:57925"/>
        <dbReference type="ChEBI" id="CHEBI:90779"/>
        <dbReference type="EC" id="2.5.1.18"/>
    </reaction>
</comment>
<dbReference type="InterPro" id="IPR036282">
    <property type="entry name" value="Glutathione-S-Trfase_C_sf"/>
</dbReference>
<reference evidence="8" key="2">
    <citation type="submission" date="2018-04" db="EMBL/GenBank/DDBJ databases">
        <authorList>
            <person name="Lee J.-S."/>
        </authorList>
    </citation>
    <scope>NUCLEOTIDE SEQUENCE</scope>
</reference>
<dbReference type="SFLD" id="SFLDS00019">
    <property type="entry name" value="Glutathione_Transferase_(cytos"/>
    <property type="match status" value="1"/>
</dbReference>
<evidence type="ECO:0000313" key="8">
    <source>
        <dbReference type="EMBL" id="AYN44546.1"/>
    </source>
</evidence>
<dbReference type="InterPro" id="IPR010987">
    <property type="entry name" value="Glutathione-S-Trfase_C-like"/>
</dbReference>
<accession>A0A3G2JSI4</accession>
<dbReference type="SFLD" id="SFLDG00363">
    <property type="entry name" value="AMPS_(cytGST):_Alpha-__Mu-__Pi"/>
    <property type="match status" value="1"/>
</dbReference>
<dbReference type="FunFam" id="3.40.30.10:FF:000035">
    <property type="entry name" value="hematopoietic prostaglandin D synthase"/>
    <property type="match status" value="1"/>
</dbReference>
<evidence type="ECO:0000256" key="4">
    <source>
        <dbReference type="ARBA" id="ARBA00049616"/>
    </source>
</evidence>
<feature type="domain" description="GST C-terminal" evidence="7">
    <location>
        <begin position="121"/>
        <end position="236"/>
    </location>
</feature>
<dbReference type="PANTHER" id="PTHR11571:SF224">
    <property type="entry name" value="HEMATOPOIETIC PROSTAGLANDIN D SYNTHASE"/>
    <property type="match status" value="1"/>
</dbReference>
<keyword evidence="5" id="KW-0732">Signal</keyword>
<evidence type="ECO:0000256" key="2">
    <source>
        <dbReference type="ARBA" id="ARBA00022679"/>
    </source>
</evidence>
<dbReference type="PROSITE" id="PS50405">
    <property type="entry name" value="GST_CTER"/>
    <property type="match status" value="1"/>
</dbReference>
<evidence type="ECO:0000256" key="1">
    <source>
        <dbReference type="ARBA" id="ARBA00012452"/>
    </source>
</evidence>
<dbReference type="GO" id="GO:0006749">
    <property type="term" value="P:glutathione metabolic process"/>
    <property type="evidence" value="ECO:0007669"/>
    <property type="project" value="TreeGrafter"/>
</dbReference>
<protein>
    <recommendedName>
        <fullName evidence="1">glutathione transferase</fullName>
        <ecNumber evidence="1">2.5.1.18</ecNumber>
    </recommendedName>
</protein>
<dbReference type="InterPro" id="IPR036249">
    <property type="entry name" value="Thioredoxin-like_sf"/>
</dbReference>